<dbReference type="Proteomes" id="UP000292957">
    <property type="component" value="Unassembled WGS sequence"/>
</dbReference>
<feature type="transmembrane region" description="Helical" evidence="2">
    <location>
        <begin position="105"/>
        <end position="127"/>
    </location>
</feature>
<keyword evidence="2" id="KW-0812">Transmembrane</keyword>
<organism evidence="4">
    <name type="scientific">Dichomitus squalens</name>
    <dbReference type="NCBI Taxonomy" id="114155"/>
    <lineage>
        <taxon>Eukaryota</taxon>
        <taxon>Fungi</taxon>
        <taxon>Dikarya</taxon>
        <taxon>Basidiomycota</taxon>
        <taxon>Agaricomycotina</taxon>
        <taxon>Agaricomycetes</taxon>
        <taxon>Polyporales</taxon>
        <taxon>Polyporaceae</taxon>
        <taxon>Dichomitus</taxon>
    </lineage>
</organism>
<evidence type="ECO:0000313" key="4">
    <source>
        <dbReference type="EMBL" id="TBU24724.1"/>
    </source>
</evidence>
<evidence type="ECO:0000259" key="3">
    <source>
        <dbReference type="Pfam" id="PF20151"/>
    </source>
</evidence>
<keyword evidence="2" id="KW-1133">Transmembrane helix</keyword>
<sequence>MSLSSLSPLASLLPSGVSVTKGLELFFQVVQDTFTTNLVAAAAVTWMGYDICLTVAEEVELVWRARWTLSKFLYIGVRYYGFAAALFYFVVNTSMSAPFQLCRGWGYYGAFGATTPIVLLSEALFLLRIWVAYGKSKKILAFVLVCYIAEIASSLAIGIVEGRNLIVLQRPSGFPLPGCFTTATVSLKNTLPAWVVTCATSTSYLVLMIHQFVNSHAFKAELIRVRRDPLGEWFQLHKLSPLVYLLVTDGLLYFAMMFSASTLNMAITIHFNRREIQATGVPVILAVSSISASRLTLNLRGVTALQREKFPSQYTTMYFEPADAPRGGSAEDPREASIADRPSATIVDA</sequence>
<gene>
    <name evidence="4" type="ORF">BD311DRAFT_766081</name>
</gene>
<protein>
    <recommendedName>
        <fullName evidence="3">DUF6533 domain-containing protein</fullName>
    </recommendedName>
</protein>
<feature type="transmembrane region" description="Helical" evidence="2">
    <location>
        <begin position="139"/>
        <end position="160"/>
    </location>
</feature>
<feature type="transmembrane region" description="Helical" evidence="2">
    <location>
        <begin position="242"/>
        <end position="267"/>
    </location>
</feature>
<dbReference type="AlphaFoldDB" id="A0A4Q9MBR4"/>
<feature type="domain" description="DUF6533" evidence="3">
    <location>
        <begin position="39"/>
        <end position="82"/>
    </location>
</feature>
<evidence type="ECO:0000256" key="1">
    <source>
        <dbReference type="SAM" id="MobiDB-lite"/>
    </source>
</evidence>
<feature type="compositionally biased region" description="Basic and acidic residues" evidence="1">
    <location>
        <begin position="329"/>
        <end position="338"/>
    </location>
</feature>
<proteinExistence type="predicted"/>
<keyword evidence="2" id="KW-0472">Membrane</keyword>
<evidence type="ECO:0000256" key="2">
    <source>
        <dbReference type="SAM" id="Phobius"/>
    </source>
</evidence>
<dbReference type="EMBL" id="ML143474">
    <property type="protein sequence ID" value="TBU24724.1"/>
    <property type="molecule type" value="Genomic_DNA"/>
</dbReference>
<feature type="region of interest" description="Disordered" evidence="1">
    <location>
        <begin position="321"/>
        <end position="349"/>
    </location>
</feature>
<dbReference type="OrthoDB" id="2638860at2759"/>
<dbReference type="Pfam" id="PF20151">
    <property type="entry name" value="DUF6533"/>
    <property type="match status" value="1"/>
</dbReference>
<feature type="transmembrane region" description="Helical" evidence="2">
    <location>
        <begin position="77"/>
        <end position="99"/>
    </location>
</feature>
<name>A0A4Q9MBR4_9APHY</name>
<accession>A0A4Q9MBR4</accession>
<dbReference type="InterPro" id="IPR045340">
    <property type="entry name" value="DUF6533"/>
</dbReference>
<reference evidence="4" key="1">
    <citation type="submission" date="2019-01" db="EMBL/GenBank/DDBJ databases">
        <title>Draft genome sequences of three monokaryotic isolates of the white-rot basidiomycete fungus Dichomitus squalens.</title>
        <authorList>
            <consortium name="DOE Joint Genome Institute"/>
            <person name="Lopez S.C."/>
            <person name="Andreopoulos B."/>
            <person name="Pangilinan J."/>
            <person name="Lipzen A."/>
            <person name="Riley R."/>
            <person name="Ahrendt S."/>
            <person name="Ng V."/>
            <person name="Barry K."/>
            <person name="Daum C."/>
            <person name="Grigoriev I.V."/>
            <person name="Hilden K.S."/>
            <person name="Makela M.R."/>
            <person name="de Vries R.P."/>
        </authorList>
    </citation>
    <scope>NUCLEOTIDE SEQUENCE [LARGE SCALE GENOMIC DNA]</scope>
    <source>
        <strain evidence="4">OM18370.1</strain>
    </source>
</reference>